<gene>
    <name evidence="1" type="ORF">H8E23_11590</name>
</gene>
<protein>
    <recommendedName>
        <fullName evidence="3">LysM domain-containing protein</fullName>
    </recommendedName>
</protein>
<evidence type="ECO:0000313" key="1">
    <source>
        <dbReference type="EMBL" id="MBC8362027.1"/>
    </source>
</evidence>
<organism evidence="1 2">
    <name type="scientific">Candidatus Desulfatibia profunda</name>
    <dbReference type="NCBI Taxonomy" id="2841695"/>
    <lineage>
        <taxon>Bacteria</taxon>
        <taxon>Pseudomonadati</taxon>
        <taxon>Thermodesulfobacteriota</taxon>
        <taxon>Desulfobacteria</taxon>
        <taxon>Desulfobacterales</taxon>
        <taxon>Desulfobacterales incertae sedis</taxon>
        <taxon>Candidatus Desulfatibia</taxon>
    </lineage>
</organism>
<evidence type="ECO:0008006" key="3">
    <source>
        <dbReference type="Google" id="ProtNLM"/>
    </source>
</evidence>
<dbReference type="EMBL" id="JACNJH010000164">
    <property type="protein sequence ID" value="MBC8362027.1"/>
    <property type="molecule type" value="Genomic_DNA"/>
</dbReference>
<comment type="caution">
    <text evidence="1">The sequence shown here is derived from an EMBL/GenBank/DDBJ whole genome shotgun (WGS) entry which is preliminary data.</text>
</comment>
<evidence type="ECO:0000313" key="2">
    <source>
        <dbReference type="Proteomes" id="UP000603434"/>
    </source>
</evidence>
<dbReference type="Proteomes" id="UP000603434">
    <property type="component" value="Unassembled WGS sequence"/>
</dbReference>
<dbReference type="AlphaFoldDB" id="A0A8J6NLH3"/>
<name>A0A8J6NLH3_9BACT</name>
<sequence>MVRSCLLVIILLALLFAPVKTNGAFLYKSYTIRYDRGWDILCDPYVVQKYDWVLKLFKQKGEIAHEDFPEFLRIFKRINPHISDINTIRPGQYIMIPLRKLRQGTLPGQSTGIVTIPFVTISNKPETLKTHSAEYEVHEGDCVSILISRRFGAYGSKPYHEGIKLFKLINPDIEDLDRILVGQMIRLPDPAIRNQPWYPSLFDRSVASTDNSSLDSSIHPEIEASELPASDNGKDEPGSPLAEAALILNAKLYNKGAYYLPRPGREDFRIDLARMPLLELKDGTRILLPNDPNSREPEVDIIISALDNVKVVRLAADASVEQVFNAVFESLGITLLTSPLSFSDHGVEVESRGKWIIAEPLATGEPGRKVCISLIDHPGQHMPDSIARYLEQHDIVVKDVLIGPKETNPNPTSIPSRNDENVVTIDASDQRTLVNDLLTAMGYRYAPNVSITFPYAAIQVQAVSNLVTKRNGSPLLIDFGDFYGDAVAAIKKTGFDIIQVKNEDPLDTVIRKLLDALGLPYSNNPTFWAADRPTAYNTALTIPGFLVAEVGGPKVLLADVPLNDGVIQLLMHQGVKVIMLGMPEKYS</sequence>
<reference evidence="1 2" key="1">
    <citation type="submission" date="2020-08" db="EMBL/GenBank/DDBJ databases">
        <title>Bridging the membrane lipid divide: bacteria of the FCB group superphylum have the potential to synthesize archaeal ether lipids.</title>
        <authorList>
            <person name="Villanueva L."/>
            <person name="Von Meijenfeldt F.A.B."/>
            <person name="Westbye A.B."/>
            <person name="Yadav S."/>
            <person name="Hopmans E.C."/>
            <person name="Dutilh B.E."/>
            <person name="Sinninghe Damste J.S."/>
        </authorList>
    </citation>
    <scope>NUCLEOTIDE SEQUENCE [LARGE SCALE GENOMIC DNA]</scope>
    <source>
        <strain evidence="1">NIOZ-UU30</strain>
    </source>
</reference>
<accession>A0A8J6NLH3</accession>
<proteinExistence type="predicted"/>